<dbReference type="InterPro" id="IPR007712">
    <property type="entry name" value="RelE/ParE_toxin"/>
</dbReference>
<dbReference type="Proteomes" id="UP000186228">
    <property type="component" value="Unassembled WGS sequence"/>
</dbReference>
<organism evidence="2 3">
    <name type="scientific">Rhizobium hainanense</name>
    <dbReference type="NCBI Taxonomy" id="52131"/>
    <lineage>
        <taxon>Bacteria</taxon>
        <taxon>Pseudomonadati</taxon>
        <taxon>Pseudomonadota</taxon>
        <taxon>Alphaproteobacteria</taxon>
        <taxon>Hyphomicrobiales</taxon>
        <taxon>Rhizobiaceae</taxon>
        <taxon>Rhizobium/Agrobacterium group</taxon>
        <taxon>Rhizobium</taxon>
    </lineage>
</organism>
<keyword evidence="1" id="KW-1277">Toxin-antitoxin system</keyword>
<evidence type="ECO:0000313" key="3">
    <source>
        <dbReference type="Proteomes" id="UP000186228"/>
    </source>
</evidence>
<protein>
    <submittedName>
        <fullName evidence="2">Plasmid stabilization system protein ParE</fullName>
    </submittedName>
</protein>
<gene>
    <name evidence="2" type="ORF">GA0061100_12534</name>
</gene>
<dbReference type="Gene3D" id="3.30.2310.20">
    <property type="entry name" value="RelE-like"/>
    <property type="match status" value="1"/>
</dbReference>
<dbReference type="EMBL" id="FMAC01000025">
    <property type="protein sequence ID" value="SCB40556.1"/>
    <property type="molecule type" value="Genomic_DNA"/>
</dbReference>
<dbReference type="AlphaFoldDB" id="A0A1C3WL13"/>
<keyword evidence="3" id="KW-1185">Reference proteome</keyword>
<dbReference type="Pfam" id="PF05016">
    <property type="entry name" value="ParE_toxin"/>
    <property type="match status" value="1"/>
</dbReference>
<dbReference type="RefSeq" id="WP_342197051.1">
    <property type="nucleotide sequence ID" value="NZ_FMAC01000025.1"/>
</dbReference>
<proteinExistence type="predicted"/>
<accession>A0A1C3WL13</accession>
<dbReference type="STRING" id="52131.GA0061100_12534"/>
<sequence>MGIKLVWSPQAEDDVINIYVEIGLHQPQAAERYYEQFRQNVGLLADQPRLGQRHPEIAPTARILVQAPHVILYERSQTPIKDLFTRYRLSVLSMAGAICVTF</sequence>
<evidence type="ECO:0000313" key="2">
    <source>
        <dbReference type="EMBL" id="SCB40556.1"/>
    </source>
</evidence>
<reference evidence="3" key="1">
    <citation type="submission" date="2016-08" db="EMBL/GenBank/DDBJ databases">
        <authorList>
            <person name="Varghese N."/>
            <person name="Submissions Spin"/>
        </authorList>
    </citation>
    <scope>NUCLEOTIDE SEQUENCE [LARGE SCALE GENOMIC DNA]</scope>
    <source>
        <strain evidence="3">CCBAU 57015</strain>
    </source>
</reference>
<name>A0A1C3WL13_9HYPH</name>
<evidence type="ECO:0000256" key="1">
    <source>
        <dbReference type="ARBA" id="ARBA00022649"/>
    </source>
</evidence>
<dbReference type="InterPro" id="IPR035093">
    <property type="entry name" value="RelE/ParE_toxin_dom_sf"/>
</dbReference>